<sequence>MLFTSYPFLVFIVLLFLVYYLIPKKYQWILLLGASYLFYGFAGLHFLFFIIVTTISTYLVSKKIGQLELSKLDYLRQRKNELSKIEIKEYKTLIKSKKWKWLLLCLFINLGILAVMKYTNFTIANINYIARAFGSEGQLSYWTIAVPLGISYYTFQSVGYIIDVYRGKYSPEKNPFKLALFVSFFPQLIQGPISRFDDLSKTLFQEHSFDKRNVKFGLQRIMWGFFKKLVIADQLSVAVNTIFNDPGTYQGAYVFVGMLFYAFQLYADFTGGIDITIGIAQVLGITVKENFHRPYFSKSIAEYWRRWHISMGTWFKDYVFYPLSVSHPMLKLNRFSRSKFGDEIGKRVPVYISVLTLWFTTGIWHGASWNFIVWGLTNGVVILISQEFHPFYNWFHTKFKVKHTFYFRLFQVVRTILLMSSIRLFDCYEDVPLTFKMFGTMFTSSNYFELFNGALLKLGLSIDNYIVLFFGLLTILTVSLIQRTGNVRIKLEGKPIFVRYAVYYILIISIIVLGAYGIGYESSQFIYNRF</sequence>
<dbReference type="EMBL" id="JAGIYQ010000010">
    <property type="protein sequence ID" value="MBP0726357.1"/>
    <property type="molecule type" value="Genomic_DNA"/>
</dbReference>
<evidence type="ECO:0000256" key="6">
    <source>
        <dbReference type="ARBA" id="ARBA00023136"/>
    </source>
</evidence>
<evidence type="ECO:0000256" key="5">
    <source>
        <dbReference type="ARBA" id="ARBA00022989"/>
    </source>
</evidence>
<dbReference type="Pfam" id="PF03062">
    <property type="entry name" value="MBOAT"/>
    <property type="match status" value="1"/>
</dbReference>
<dbReference type="InterPro" id="IPR028362">
    <property type="entry name" value="AlgI"/>
</dbReference>
<organism evidence="9 10">
    <name type="scientific">Gottfriedia endophytica</name>
    <dbReference type="NCBI Taxonomy" id="2820819"/>
    <lineage>
        <taxon>Bacteria</taxon>
        <taxon>Bacillati</taxon>
        <taxon>Bacillota</taxon>
        <taxon>Bacilli</taxon>
        <taxon>Bacillales</taxon>
        <taxon>Bacillaceae</taxon>
        <taxon>Gottfriedia</taxon>
    </lineage>
</organism>
<keyword evidence="5 8" id="KW-1133">Transmembrane helix</keyword>
<gene>
    <name evidence="9" type="ORF">J5Y03_14440</name>
</gene>
<evidence type="ECO:0000256" key="2">
    <source>
        <dbReference type="ARBA" id="ARBA00010323"/>
    </source>
</evidence>
<evidence type="ECO:0000256" key="4">
    <source>
        <dbReference type="ARBA" id="ARBA00022692"/>
    </source>
</evidence>
<dbReference type="PIRSF" id="PIRSF500217">
    <property type="entry name" value="AlgI"/>
    <property type="match status" value="1"/>
</dbReference>
<proteinExistence type="inferred from homology"/>
<feature type="transmembrane region" description="Helical" evidence="8">
    <location>
        <begin position="139"/>
        <end position="162"/>
    </location>
</feature>
<feature type="transmembrane region" description="Helical" evidence="8">
    <location>
        <begin position="465"/>
        <end position="481"/>
    </location>
</feature>
<evidence type="ECO:0000256" key="8">
    <source>
        <dbReference type="SAM" id="Phobius"/>
    </source>
</evidence>
<feature type="transmembrane region" description="Helical" evidence="8">
    <location>
        <begin position="101"/>
        <end position="119"/>
    </location>
</feature>
<evidence type="ECO:0000256" key="1">
    <source>
        <dbReference type="ARBA" id="ARBA00004651"/>
    </source>
</evidence>
<keyword evidence="6 7" id="KW-0472">Membrane</keyword>
<keyword evidence="7" id="KW-0012">Acyltransferase</keyword>
<dbReference type="RefSeq" id="WP_209406697.1">
    <property type="nucleotide sequence ID" value="NZ_JAGIYQ010000010.1"/>
</dbReference>
<dbReference type="InterPro" id="IPR051085">
    <property type="entry name" value="MB_O-acyltransferase"/>
</dbReference>
<dbReference type="InterPro" id="IPR024194">
    <property type="entry name" value="Ac/AlaTfrase_AlgI/DltB"/>
</dbReference>
<feature type="transmembrane region" description="Helical" evidence="8">
    <location>
        <begin position="28"/>
        <end position="61"/>
    </location>
</feature>
<evidence type="ECO:0000256" key="3">
    <source>
        <dbReference type="ARBA" id="ARBA00022475"/>
    </source>
</evidence>
<evidence type="ECO:0000256" key="7">
    <source>
        <dbReference type="PIRNR" id="PIRNR016636"/>
    </source>
</evidence>
<keyword evidence="3 7" id="KW-1003">Cell membrane</keyword>
<accession>A0A940NLD1</accession>
<evidence type="ECO:0000313" key="9">
    <source>
        <dbReference type="EMBL" id="MBP0726357.1"/>
    </source>
</evidence>
<dbReference type="GO" id="GO:0005886">
    <property type="term" value="C:plasma membrane"/>
    <property type="evidence" value="ECO:0007669"/>
    <property type="project" value="UniProtKB-SubCell"/>
</dbReference>
<dbReference type="GO" id="GO:0016746">
    <property type="term" value="F:acyltransferase activity"/>
    <property type="evidence" value="ECO:0007669"/>
    <property type="project" value="UniProtKB-KW"/>
</dbReference>
<comment type="caution">
    <text evidence="9">The sequence shown here is derived from an EMBL/GenBank/DDBJ whole genome shotgun (WGS) entry which is preliminary data.</text>
</comment>
<feature type="transmembrane region" description="Helical" evidence="8">
    <location>
        <begin position="5"/>
        <end position="22"/>
    </location>
</feature>
<dbReference type="GO" id="GO:0042121">
    <property type="term" value="P:alginic acid biosynthetic process"/>
    <property type="evidence" value="ECO:0007669"/>
    <property type="project" value="InterPro"/>
</dbReference>
<feature type="transmembrane region" description="Helical" evidence="8">
    <location>
        <begin position="371"/>
        <end position="393"/>
    </location>
</feature>
<keyword evidence="4 8" id="KW-0812">Transmembrane</keyword>
<dbReference type="PANTHER" id="PTHR13285">
    <property type="entry name" value="ACYLTRANSFERASE"/>
    <property type="match status" value="1"/>
</dbReference>
<evidence type="ECO:0000313" key="10">
    <source>
        <dbReference type="Proteomes" id="UP000682134"/>
    </source>
</evidence>
<feature type="transmembrane region" description="Helical" evidence="8">
    <location>
        <begin position="501"/>
        <end position="520"/>
    </location>
</feature>
<dbReference type="PANTHER" id="PTHR13285:SF18">
    <property type="entry name" value="PROTEIN-CYSTEINE N-PALMITOYLTRANSFERASE RASP"/>
    <property type="match status" value="1"/>
</dbReference>
<keyword evidence="7" id="KW-0808">Transferase</keyword>
<dbReference type="InterPro" id="IPR004299">
    <property type="entry name" value="MBOAT_fam"/>
</dbReference>
<name>A0A940NLD1_9BACI</name>
<protein>
    <submittedName>
        <fullName evidence="9">MBOAT family protein</fullName>
    </submittedName>
</protein>
<dbReference type="AlphaFoldDB" id="A0A940NLD1"/>
<reference evidence="9" key="1">
    <citation type="submission" date="2021-04" db="EMBL/GenBank/DDBJ databases">
        <title>Genome seq and assembly of Bacillus sp.</title>
        <authorList>
            <person name="Chhetri G."/>
        </authorList>
    </citation>
    <scope>NUCLEOTIDE SEQUENCE</scope>
    <source>
        <strain evidence="9">RG28</strain>
    </source>
</reference>
<dbReference type="Proteomes" id="UP000682134">
    <property type="component" value="Unassembled WGS sequence"/>
</dbReference>
<dbReference type="PIRSF" id="PIRSF016636">
    <property type="entry name" value="AlgI_DltB"/>
    <property type="match status" value="1"/>
</dbReference>
<comment type="similarity">
    <text evidence="2 7">Belongs to the membrane-bound acyltransferase family.</text>
</comment>
<comment type="subcellular location">
    <subcellularLocation>
        <location evidence="1">Cell membrane</location>
        <topology evidence="1">Multi-pass membrane protein</topology>
    </subcellularLocation>
</comment>
<keyword evidence="10" id="KW-1185">Reference proteome</keyword>
<feature type="transmembrane region" description="Helical" evidence="8">
    <location>
        <begin position="405"/>
        <end position="425"/>
    </location>
</feature>